<dbReference type="AlphaFoldDB" id="A0A0F8E3S5"/>
<protein>
    <submittedName>
        <fullName evidence="1">Uncharacterized protein</fullName>
    </submittedName>
</protein>
<comment type="caution">
    <text evidence="1">The sequence shown here is derived from an EMBL/GenBank/DDBJ whole genome shotgun (WGS) entry which is preliminary data.</text>
</comment>
<dbReference type="Proteomes" id="UP000034399">
    <property type="component" value="Unassembled WGS sequence"/>
</dbReference>
<accession>A0A0F8E3S5</accession>
<gene>
    <name evidence="1" type="ORF">DU52_15400</name>
</gene>
<evidence type="ECO:0000313" key="1">
    <source>
        <dbReference type="EMBL" id="KKG35327.1"/>
    </source>
</evidence>
<name>A0A0F8E3S5_METMZ</name>
<organism evidence="1 2">
    <name type="scientific">Methanosarcina mazei</name>
    <name type="common">Methanosarcina frisia</name>
    <dbReference type="NCBI Taxonomy" id="2209"/>
    <lineage>
        <taxon>Archaea</taxon>
        <taxon>Methanobacteriati</taxon>
        <taxon>Methanobacteriota</taxon>
        <taxon>Stenosarchaea group</taxon>
        <taxon>Methanomicrobia</taxon>
        <taxon>Methanosarcinales</taxon>
        <taxon>Methanosarcinaceae</taxon>
        <taxon>Methanosarcina</taxon>
    </lineage>
</organism>
<proteinExistence type="predicted"/>
<reference evidence="1 2" key="1">
    <citation type="journal article" date="2015" name="ISME J.">
        <title>Genomic and phenotypic differentiation among Methanosarcina mazei populations from Columbia River sediment.</title>
        <authorList>
            <person name="Youngblut N.D."/>
            <person name="Wirth J.S."/>
            <person name="Henriksen J.R."/>
            <person name="Smith M."/>
            <person name="Simon H."/>
            <person name="Metcalf W.W."/>
            <person name="Whitaker R.J."/>
        </authorList>
    </citation>
    <scope>NUCLEOTIDE SEQUENCE [LARGE SCALE GENOMIC DNA]</scope>
    <source>
        <strain evidence="1 2">3.F.A.1A.1</strain>
    </source>
</reference>
<dbReference type="PATRIC" id="fig|2209.61.peg.3316"/>
<dbReference type="EMBL" id="JJPA01000071">
    <property type="protein sequence ID" value="KKG35327.1"/>
    <property type="molecule type" value="Genomic_DNA"/>
</dbReference>
<sequence length="121" mass="14219">MRCLKGYKLPTTERDRREAEPIILPDELSFDPDFYQVASEEAARNYQKVVNSPLWEVKCITYDIPKEKREAEKQYLENRIERAKALKAFRIHEAVEEAHAITTLSEPCTIETDPILVRRRV</sequence>
<evidence type="ECO:0000313" key="2">
    <source>
        <dbReference type="Proteomes" id="UP000034399"/>
    </source>
</evidence>